<feature type="transmembrane region" description="Helical" evidence="1">
    <location>
        <begin position="69"/>
        <end position="98"/>
    </location>
</feature>
<feature type="transmembrane region" description="Helical" evidence="1">
    <location>
        <begin position="12"/>
        <end position="32"/>
    </location>
</feature>
<dbReference type="Proteomes" id="UP000237921">
    <property type="component" value="Chromosome"/>
</dbReference>
<keyword evidence="1" id="KW-0812">Transmembrane</keyword>
<dbReference type="AlphaFoldDB" id="A0A2L1VIN6"/>
<accession>A0A2L1VIN6</accession>
<evidence type="ECO:0000256" key="1">
    <source>
        <dbReference type="SAM" id="Phobius"/>
    </source>
</evidence>
<dbReference type="EMBL" id="CP014019">
    <property type="protein sequence ID" value="AVF45007.1"/>
    <property type="molecule type" value="Genomic_DNA"/>
</dbReference>
<evidence type="ECO:0000313" key="2">
    <source>
        <dbReference type="EMBL" id="AVF45007.1"/>
    </source>
</evidence>
<protein>
    <submittedName>
        <fullName evidence="2">Uncharacterized protein</fullName>
    </submittedName>
</protein>
<sequence length="112" mass="12577">MLIHHNQILSTLHRITGFIVISDLIYAIYNIFVHMPKYFIGSLLGLIAAIATQFLCARSVKTGTTSSRIGSIVISILMLNMFPIGTVIAVVMLFFSLFKWEKDSTFQLPIKN</sequence>
<keyword evidence="1" id="KW-0472">Membrane</keyword>
<reference evidence="3" key="1">
    <citation type="submission" date="2017-12" db="EMBL/GenBank/DDBJ databases">
        <title>FDA dAtabase for Regulatory Grade micrObial Sequences (FDA-ARGOS): Supporting development and validation of Infectious Disease Dx tests.</title>
        <authorList>
            <person name="Hoffmann M."/>
            <person name="Allard M."/>
            <person name="Evans P."/>
            <person name="Brown E."/>
            <person name="Tallon L."/>
            <person name="Sadzewicz L."/>
            <person name="Sengamalay N."/>
            <person name="Ott S."/>
            <person name="Godinez A."/>
            <person name="Nagaraj S."/>
            <person name="Vavikolanu K."/>
            <person name="Aluvathingal J."/>
            <person name="Nadendla S."/>
            <person name="Sichtig H."/>
        </authorList>
    </citation>
    <scope>NUCLEOTIDE SEQUENCE [LARGE SCALE GENOMIC DNA]</scope>
    <source>
        <strain evidence="3">FDAARGOS_129</strain>
    </source>
</reference>
<organism evidence="2 3">
    <name type="scientific">Acinetobacter nosocomialis</name>
    <dbReference type="NCBI Taxonomy" id="106654"/>
    <lineage>
        <taxon>Bacteria</taxon>
        <taxon>Pseudomonadati</taxon>
        <taxon>Pseudomonadota</taxon>
        <taxon>Gammaproteobacteria</taxon>
        <taxon>Moraxellales</taxon>
        <taxon>Moraxellaceae</taxon>
        <taxon>Acinetobacter</taxon>
        <taxon>Acinetobacter calcoaceticus/baumannii complex</taxon>
    </lineage>
</organism>
<evidence type="ECO:0000313" key="3">
    <source>
        <dbReference type="Proteomes" id="UP000237921"/>
    </source>
</evidence>
<keyword evidence="1" id="KW-1133">Transmembrane helix</keyword>
<feature type="transmembrane region" description="Helical" evidence="1">
    <location>
        <begin position="38"/>
        <end position="57"/>
    </location>
</feature>
<proteinExistence type="predicted"/>
<name>A0A2L1VIN6_ACINO</name>
<dbReference type="RefSeq" id="WP_104918997.1">
    <property type="nucleotide sequence ID" value="NZ_BKYR01000001.1"/>
</dbReference>
<gene>
    <name evidence="2" type="ORF">AL533_11720</name>
</gene>